<dbReference type="SUPFAM" id="SSF54427">
    <property type="entry name" value="NTF2-like"/>
    <property type="match status" value="1"/>
</dbReference>
<dbReference type="AlphaFoldDB" id="A0A840W7X0"/>
<dbReference type="Proteomes" id="UP000586947">
    <property type="component" value="Unassembled WGS sequence"/>
</dbReference>
<organism evidence="2 3">
    <name type="scientific">Micromonospora parathelypteridis</name>
    <dbReference type="NCBI Taxonomy" id="1839617"/>
    <lineage>
        <taxon>Bacteria</taxon>
        <taxon>Bacillati</taxon>
        <taxon>Actinomycetota</taxon>
        <taxon>Actinomycetes</taxon>
        <taxon>Micromonosporales</taxon>
        <taxon>Micromonosporaceae</taxon>
        <taxon>Micromonospora</taxon>
    </lineage>
</organism>
<feature type="domain" description="SnoaL-like" evidence="1">
    <location>
        <begin position="52"/>
        <end position="147"/>
    </location>
</feature>
<dbReference type="Gene3D" id="3.10.450.50">
    <property type="match status" value="1"/>
</dbReference>
<evidence type="ECO:0000259" key="1">
    <source>
        <dbReference type="Pfam" id="PF12680"/>
    </source>
</evidence>
<evidence type="ECO:0000313" key="2">
    <source>
        <dbReference type="EMBL" id="MBB5480850.1"/>
    </source>
</evidence>
<name>A0A840W7X0_9ACTN</name>
<accession>A0A840W7X0</accession>
<dbReference type="InterPro" id="IPR037401">
    <property type="entry name" value="SnoaL-like"/>
</dbReference>
<protein>
    <recommendedName>
        <fullName evidence="1">SnoaL-like domain-containing protein</fullName>
    </recommendedName>
</protein>
<dbReference type="EMBL" id="JACHDP010000001">
    <property type="protein sequence ID" value="MBB5480850.1"/>
    <property type="molecule type" value="Genomic_DNA"/>
</dbReference>
<dbReference type="Pfam" id="PF12680">
    <property type="entry name" value="SnoaL_2"/>
    <property type="match status" value="1"/>
</dbReference>
<dbReference type="InterPro" id="IPR032710">
    <property type="entry name" value="NTF2-like_dom_sf"/>
</dbReference>
<evidence type="ECO:0000313" key="3">
    <source>
        <dbReference type="Proteomes" id="UP000586947"/>
    </source>
</evidence>
<comment type="caution">
    <text evidence="2">The sequence shown here is derived from an EMBL/GenBank/DDBJ whole genome shotgun (WGS) entry which is preliminary data.</text>
</comment>
<gene>
    <name evidence="2" type="ORF">HNR20_005355</name>
</gene>
<keyword evidence="3" id="KW-1185">Reference proteome</keyword>
<proteinExistence type="predicted"/>
<sequence length="179" mass="19529">MVMQDEGGCHSCHCRRSHPRWRPDPGDIDLFDIHLHASRVADPNPYAGTVIDFRAAVEARDPDAVAATLADNVVFRSPVAFKPYPGKAITAAILRGVLRVFEDFRYVRELSGDGGRDHALVFEARLGDIAVEGCDFLHLDETGLIDEFTVMVRPLSAAQALAAAMAAQFEQIQREAAAG</sequence>
<reference evidence="2 3" key="1">
    <citation type="submission" date="2020-08" db="EMBL/GenBank/DDBJ databases">
        <title>Sequencing the genomes of 1000 actinobacteria strains.</title>
        <authorList>
            <person name="Klenk H.-P."/>
        </authorList>
    </citation>
    <scope>NUCLEOTIDE SEQUENCE [LARGE SCALE GENOMIC DNA]</scope>
    <source>
        <strain evidence="2 3">DSM 103125</strain>
    </source>
</reference>